<dbReference type="RefSeq" id="WP_007204359.1">
    <property type="nucleotide sequence ID" value="NZ_CH672414.1"/>
</dbReference>
<evidence type="ECO:0000313" key="2">
    <source>
        <dbReference type="Proteomes" id="UP000004507"/>
    </source>
</evidence>
<comment type="caution">
    <text evidence="1">The sequence shown here is derived from an EMBL/GenBank/DDBJ whole genome shotgun (WGS) entry which is preliminary data.</text>
</comment>
<dbReference type="eggNOG" id="ENOG502ZEKQ">
    <property type="taxonomic scope" value="Bacteria"/>
</dbReference>
<dbReference type="HOGENOM" id="CLU_3154513_0_0_5"/>
<gene>
    <name evidence="1" type="ORF">SKA53_01996</name>
</gene>
<organism evidence="1 2">
    <name type="scientific">Yoonia vestfoldensis SKA53</name>
    <dbReference type="NCBI Taxonomy" id="314232"/>
    <lineage>
        <taxon>Bacteria</taxon>
        <taxon>Pseudomonadati</taxon>
        <taxon>Pseudomonadota</taxon>
        <taxon>Alphaproteobacteria</taxon>
        <taxon>Rhodobacterales</taxon>
        <taxon>Paracoccaceae</taxon>
        <taxon>Yoonia</taxon>
    </lineage>
</organism>
<dbReference type="EMBL" id="AAMS01000003">
    <property type="protein sequence ID" value="EAQ07129.1"/>
    <property type="molecule type" value="Genomic_DNA"/>
</dbReference>
<evidence type="ECO:0000313" key="1">
    <source>
        <dbReference type="EMBL" id="EAQ07129.1"/>
    </source>
</evidence>
<protein>
    <submittedName>
        <fullName evidence="1">Uncharacterized protein</fullName>
    </submittedName>
</protein>
<name>A3V3S2_9RHOB</name>
<reference evidence="1 2" key="1">
    <citation type="submission" date="2006-01" db="EMBL/GenBank/DDBJ databases">
        <authorList>
            <person name="Hagstrom A."/>
            <person name="Ferriera S."/>
            <person name="Johnson J."/>
            <person name="Kravitz S."/>
            <person name="Halpern A."/>
            <person name="Remington K."/>
            <person name="Beeson K."/>
            <person name="Tran B."/>
            <person name="Rogers Y.-H."/>
            <person name="Friedman R."/>
            <person name="Venter J.C."/>
        </authorList>
    </citation>
    <scope>NUCLEOTIDE SEQUENCE [LARGE SCALE GENOMIC DNA]</scope>
    <source>
        <strain evidence="1 2">SKA53</strain>
    </source>
</reference>
<proteinExistence type="predicted"/>
<dbReference type="AlphaFoldDB" id="A3V3S2"/>
<keyword evidence="2" id="KW-1185">Reference proteome</keyword>
<sequence length="48" mass="5226">MSLIASVTFFEICMALLTIGLAERLLLGYAPASLVGRDGWLLRGDIEE</sequence>
<accession>A3V3S2</accession>
<dbReference type="Proteomes" id="UP000004507">
    <property type="component" value="Unassembled WGS sequence"/>
</dbReference>